<gene>
    <name evidence="1" type="ORF">BOX37_28305</name>
</gene>
<accession>A0A1J0VYQ2</accession>
<keyword evidence="2" id="KW-1185">Reference proteome</keyword>
<protein>
    <recommendedName>
        <fullName evidence="3">Mce-associated membrane protein</fullName>
    </recommendedName>
</protein>
<evidence type="ECO:0000313" key="2">
    <source>
        <dbReference type="Proteomes" id="UP000183810"/>
    </source>
</evidence>
<reference evidence="1" key="1">
    <citation type="submission" date="2016-11" db="EMBL/GenBank/DDBJ databases">
        <authorList>
            <person name="Jaros S."/>
            <person name="Januszkiewicz K."/>
            <person name="Wedrychowicz H."/>
        </authorList>
    </citation>
    <scope>NUCLEOTIDE SEQUENCE [LARGE SCALE GENOMIC DNA]</scope>
    <source>
        <strain evidence="1">Y48</strain>
    </source>
</reference>
<name>A0A1J0VYQ2_9NOCA</name>
<dbReference type="AlphaFoldDB" id="A0A1J0VYQ2"/>
<evidence type="ECO:0008006" key="3">
    <source>
        <dbReference type="Google" id="ProtNLM"/>
    </source>
</evidence>
<dbReference type="EMBL" id="CP018082">
    <property type="protein sequence ID" value="APE37188.1"/>
    <property type="molecule type" value="Genomic_DNA"/>
</dbReference>
<organism evidence="1 2">
    <name type="scientific">Nocardia mangyaensis</name>
    <dbReference type="NCBI Taxonomy" id="2213200"/>
    <lineage>
        <taxon>Bacteria</taxon>
        <taxon>Bacillati</taxon>
        <taxon>Actinomycetota</taxon>
        <taxon>Actinomycetes</taxon>
        <taxon>Mycobacteriales</taxon>
        <taxon>Nocardiaceae</taxon>
        <taxon>Nocardia</taxon>
    </lineage>
</organism>
<sequence>MVNRLPLWAVTLGVATVLIVVATVLVVGAQDSAPVPGTHTPGTAHVEGPDPAAADAVTVTQMGLAAMFSWQPRTDPGPGTGLTRAAPWVTGELAAAANSGPANGLAPLPEWARWRDSNDIVTALVDAEQTKTDIAATTVTATVTQHVLHRDGSTTLYRRMQVTATVTETSQGWRMSSYRINSVTGHG</sequence>
<dbReference type="KEGG" id="nsl:BOX37_28305"/>
<dbReference type="Proteomes" id="UP000183810">
    <property type="component" value="Chromosome"/>
</dbReference>
<proteinExistence type="predicted"/>
<evidence type="ECO:0000313" key="1">
    <source>
        <dbReference type="EMBL" id="APE37188.1"/>
    </source>
</evidence>